<evidence type="ECO:0000256" key="4">
    <source>
        <dbReference type="ARBA" id="ARBA00022982"/>
    </source>
</evidence>
<protein>
    <recommendedName>
        <fullName evidence="6">Cytochrome c domain-containing protein</fullName>
    </recommendedName>
</protein>
<dbReference type="PRINTS" id="PR00605">
    <property type="entry name" value="CYTCHROMECIC"/>
</dbReference>
<proteinExistence type="predicted"/>
<dbReference type="GO" id="GO:0009055">
    <property type="term" value="F:electron transfer activity"/>
    <property type="evidence" value="ECO:0007669"/>
    <property type="project" value="InterPro"/>
</dbReference>
<dbReference type="InterPro" id="IPR008168">
    <property type="entry name" value="Cyt_C_IC"/>
</dbReference>
<keyword evidence="5" id="KW-0408">Iron</keyword>
<dbReference type="GO" id="GO:0005506">
    <property type="term" value="F:iron ion binding"/>
    <property type="evidence" value="ECO:0007669"/>
    <property type="project" value="InterPro"/>
</dbReference>
<dbReference type="Pfam" id="PF13442">
    <property type="entry name" value="Cytochrome_CBB3"/>
    <property type="match status" value="1"/>
</dbReference>
<keyword evidence="3" id="KW-0479">Metal-binding</keyword>
<keyword evidence="4" id="KW-0249">Electron transport</keyword>
<dbReference type="InterPro" id="IPR036909">
    <property type="entry name" value="Cyt_c-like_dom_sf"/>
</dbReference>
<evidence type="ECO:0000259" key="6">
    <source>
        <dbReference type="PROSITE" id="PS51007"/>
    </source>
</evidence>
<evidence type="ECO:0000256" key="3">
    <source>
        <dbReference type="ARBA" id="ARBA00022723"/>
    </source>
</evidence>
<reference evidence="7" key="1">
    <citation type="submission" date="2018-06" db="EMBL/GenBank/DDBJ databases">
        <authorList>
            <person name="Zhirakovskaya E."/>
        </authorList>
    </citation>
    <scope>NUCLEOTIDE SEQUENCE</scope>
</reference>
<gene>
    <name evidence="7" type="ORF">MNBD_GAMMA24-2086</name>
</gene>
<evidence type="ECO:0000256" key="1">
    <source>
        <dbReference type="ARBA" id="ARBA00022448"/>
    </source>
</evidence>
<dbReference type="EMBL" id="UOFZ01000113">
    <property type="protein sequence ID" value="VAX13349.1"/>
    <property type="molecule type" value="Genomic_DNA"/>
</dbReference>
<accession>A0A3B1B4Z2</accession>
<keyword evidence="1" id="KW-0813">Transport</keyword>
<evidence type="ECO:0000256" key="5">
    <source>
        <dbReference type="ARBA" id="ARBA00023004"/>
    </source>
</evidence>
<sequence length="107" mass="12074">MYDFAIFRLRKKSFLSLFAFGLFLASAEVQASDPANGQKLYMQHCNSCHEQGREMAGAPDFYNGSILMQSDLSLLEEIRSGKNAMPGYTGILSDRMILDIIAYMRTF</sequence>
<keyword evidence="2" id="KW-0349">Heme</keyword>
<organism evidence="7">
    <name type="scientific">hydrothermal vent metagenome</name>
    <dbReference type="NCBI Taxonomy" id="652676"/>
    <lineage>
        <taxon>unclassified sequences</taxon>
        <taxon>metagenomes</taxon>
        <taxon>ecological metagenomes</taxon>
    </lineage>
</organism>
<dbReference type="PROSITE" id="PS51007">
    <property type="entry name" value="CYTC"/>
    <property type="match status" value="1"/>
</dbReference>
<dbReference type="InterPro" id="IPR009056">
    <property type="entry name" value="Cyt_c-like_dom"/>
</dbReference>
<dbReference type="SUPFAM" id="SSF46626">
    <property type="entry name" value="Cytochrome c"/>
    <property type="match status" value="1"/>
</dbReference>
<name>A0A3B1B4Z2_9ZZZZ</name>
<feature type="domain" description="Cytochrome c" evidence="6">
    <location>
        <begin position="32"/>
        <end position="107"/>
    </location>
</feature>
<dbReference type="GO" id="GO:0020037">
    <property type="term" value="F:heme binding"/>
    <property type="evidence" value="ECO:0007669"/>
    <property type="project" value="InterPro"/>
</dbReference>
<dbReference type="AlphaFoldDB" id="A0A3B1B4Z2"/>
<evidence type="ECO:0000256" key="2">
    <source>
        <dbReference type="ARBA" id="ARBA00022617"/>
    </source>
</evidence>
<evidence type="ECO:0000313" key="7">
    <source>
        <dbReference type="EMBL" id="VAX13349.1"/>
    </source>
</evidence>
<dbReference type="Gene3D" id="1.10.760.10">
    <property type="entry name" value="Cytochrome c-like domain"/>
    <property type="match status" value="1"/>
</dbReference>